<feature type="region of interest" description="Disordered" evidence="1">
    <location>
        <begin position="1"/>
        <end position="21"/>
    </location>
</feature>
<sequence>MMANDTKNVTSAKPKAGGAIYSAPLGTTLPEDAKSKLDTKFKNLGYVSEDGVVNEDTRSSENIKAWGGDIVGSVQTEKEDKFTYKLIESLNVEVLKEVYGAANVTGDLDKGIHIKSNSKELEAHAIVIDMIMNGGILKRIVLPNAKVDEVGEIKYVDGEVVGYETTLKCFPDEKGDTHHEYIVKPGEANKKENSFEM</sequence>
<name>A0A4V6YDV7_STRPY</name>
<organism evidence="2 3">
    <name type="scientific">Streptococcus pyogenes</name>
    <dbReference type="NCBI Taxonomy" id="1314"/>
    <lineage>
        <taxon>Bacteria</taxon>
        <taxon>Bacillati</taxon>
        <taxon>Bacillota</taxon>
        <taxon>Bacilli</taxon>
        <taxon>Lactobacillales</taxon>
        <taxon>Streptococcaceae</taxon>
        <taxon>Streptococcus</taxon>
    </lineage>
</organism>
<dbReference type="InterPro" id="IPR058154">
    <property type="entry name" value="Bxb1_TTP-like"/>
</dbReference>
<dbReference type="Proteomes" id="UP000324058">
    <property type="component" value="Unassembled WGS sequence"/>
</dbReference>
<proteinExistence type="predicted"/>
<accession>A0A4V6YDV7</accession>
<gene>
    <name evidence="2" type="ORF">E0F66_03185</name>
</gene>
<evidence type="ECO:0000313" key="3">
    <source>
        <dbReference type="Proteomes" id="UP000324058"/>
    </source>
</evidence>
<dbReference type="Pfam" id="PF25681">
    <property type="entry name" value="Phage_TTP_17"/>
    <property type="match status" value="1"/>
</dbReference>
<dbReference type="AlphaFoldDB" id="A0A4V6YDV7"/>
<feature type="compositionally biased region" description="Polar residues" evidence="1">
    <location>
        <begin position="1"/>
        <end position="11"/>
    </location>
</feature>
<evidence type="ECO:0000313" key="2">
    <source>
        <dbReference type="EMBL" id="TYL00639.1"/>
    </source>
</evidence>
<reference evidence="2 3" key="1">
    <citation type="submission" date="2019-02" db="EMBL/GenBank/DDBJ databases">
        <title>Novel genomic isolates of S. pyogenes and S. dysgalactiae subsp. equisimilis associated to necrotising fasciitis (NSTI).</title>
        <authorList>
            <person name="Barrantes I."/>
        </authorList>
    </citation>
    <scope>NUCLEOTIDE SEQUENCE [LARGE SCALE GENOMIC DNA]</scope>
    <source>
        <strain evidence="2 3">SPY2028</strain>
    </source>
</reference>
<dbReference type="EMBL" id="SJLL01000002">
    <property type="protein sequence ID" value="TYL00639.1"/>
    <property type="molecule type" value="Genomic_DNA"/>
</dbReference>
<evidence type="ECO:0000256" key="1">
    <source>
        <dbReference type="SAM" id="MobiDB-lite"/>
    </source>
</evidence>
<dbReference type="STRING" id="1314.SD89_06300"/>
<protein>
    <submittedName>
        <fullName evidence="2">Phage tail protein</fullName>
    </submittedName>
</protein>
<dbReference type="OrthoDB" id="2184509at2"/>
<comment type="caution">
    <text evidence="2">The sequence shown here is derived from an EMBL/GenBank/DDBJ whole genome shotgun (WGS) entry which is preliminary data.</text>
</comment>